<keyword evidence="1" id="KW-0732">Signal</keyword>
<proteinExistence type="predicted"/>
<sequence length="613" mass="68399">MKKLLSAILTLALVCALTAPALAQEEPLWQQWGYESYEDMLTYWTEEEYAESVADYRDWETRKEDYKAAHAAELAVFDAEAYFLEEYPWYSSKEEYMEIYGLADQAAFESNMLDSYVIDMIVIEDYKAEWAALQAKEPERTALFLAELGDWLAENYYYDSADEYLENNLWLTCMEEAYLELFEEWNRAYAYEQEQALRRTDFITAHGGVPGELGVLLNDTYLSFPADRTPYAKNGAVYADAKTLSAALGIDVPAPLDGYSAVRSAAEKAGLRVYWDGYYNTVVLLDPTALAARIDEDFTILNGVLAKWNEAQTGSAKETLQFKGSLTLFDSLDGDKTGSFSLDSSTLRSAQGAQVTGRYDASSLADILRGLMGEMGYYTDGEDMEELDTLFALLKGSFELRVDNEEEMLYLKGDLLDWASAAYSYEDKLPPAGSWYAISLSGLEDSAPKLEGLTVGSLICALDQADHPAQIYDQILQHAARFAQVFGDGVFTKTGQNWTTSFGLEEYTALMSMDNEEDDSYYYDLPKILDLTLTVKSDGTVTGSFAYQPDDYYSDAVTRITADFTLAPKSQKMTVEIHTKNTFKLTLELTGSTSATIQGPATVPPSGANVVEH</sequence>
<reference evidence="2" key="1">
    <citation type="submission" date="2016-04" db="EMBL/GenBank/DDBJ databases">
        <authorList>
            <person name="Evans L.H."/>
            <person name="Alamgir A."/>
            <person name="Owens N."/>
            <person name="Weber N.D."/>
            <person name="Virtaneva K."/>
            <person name="Barbian K."/>
            <person name="Babar A."/>
            <person name="Rosenke K."/>
        </authorList>
    </citation>
    <scope>NUCLEOTIDE SEQUENCE</scope>
    <source>
        <strain evidence="2">86</strain>
    </source>
</reference>
<protein>
    <submittedName>
        <fullName evidence="2">Uncharacterized protein</fullName>
    </submittedName>
</protein>
<evidence type="ECO:0000313" key="2">
    <source>
        <dbReference type="EMBL" id="SBW11174.1"/>
    </source>
</evidence>
<feature type="chain" id="PRO_5013030189" evidence="1">
    <location>
        <begin position="24"/>
        <end position="613"/>
    </location>
</feature>
<dbReference type="EMBL" id="FLUN01000001">
    <property type="protein sequence ID" value="SBW11174.1"/>
    <property type="molecule type" value="Genomic_DNA"/>
</dbReference>
<organism evidence="2">
    <name type="scientific">uncultured Eubacteriales bacterium</name>
    <dbReference type="NCBI Taxonomy" id="172733"/>
    <lineage>
        <taxon>Bacteria</taxon>
        <taxon>Bacillati</taxon>
        <taxon>Bacillota</taxon>
        <taxon>Clostridia</taxon>
        <taxon>Eubacteriales</taxon>
        <taxon>environmental samples</taxon>
    </lineage>
</organism>
<gene>
    <name evidence="2" type="ORF">KL86CLO1_13178</name>
</gene>
<evidence type="ECO:0000256" key="1">
    <source>
        <dbReference type="SAM" id="SignalP"/>
    </source>
</evidence>
<name>A0A212KHH4_9FIRM</name>
<accession>A0A212KHH4</accession>
<dbReference type="AlphaFoldDB" id="A0A212KHH4"/>
<feature type="signal peptide" evidence="1">
    <location>
        <begin position="1"/>
        <end position="23"/>
    </location>
</feature>